<comment type="caution">
    <text evidence="1">The sequence shown here is derived from an EMBL/GenBank/DDBJ whole genome shotgun (WGS) entry which is preliminary data.</text>
</comment>
<reference evidence="1 2" key="1">
    <citation type="journal article" date="2015" name="ISME J.">
        <title>Genomic and phenotypic differentiation among Methanosarcina mazei populations from Columbia River sediment.</title>
        <authorList>
            <person name="Youngblut N.D."/>
            <person name="Wirth J.S."/>
            <person name="Henriksen J.R."/>
            <person name="Smith M."/>
            <person name="Simon H."/>
            <person name="Metcalf W.W."/>
            <person name="Whitaker R.J."/>
        </authorList>
    </citation>
    <scope>NUCLEOTIDE SEQUENCE [LARGE SCALE GENOMIC DNA]</scope>
    <source>
        <strain evidence="1 2">3.H.A.2.4</strain>
    </source>
</reference>
<sequence>MSNTPLYIRMATDMEIALPFDEHINTTKSRIIYSAIGEWIKASAYDTDIKEDDCEVTDEIRATKNHITRKCGKILAAYLDLYPDIKDWYYPTLVNETFNPVTEIRNRQLAAGVLVSGVENSLQFPQEKCTKIADNLYLYRGDTFHKRSQVIGLGNYIYTPDQVPIISIEDMYLIPSISAKEYVERYVQKVWNKFIKSENTPDTRKYFDYLSTRAFSESWVSSYPKNGKLTVYKDNELDYGLARIDMGELYTLAFPQAVIETQDVRRFIYGIRKIEQNPAQATIKDMGSMVQLTLPSYLPDFEQNFLYMLAWPKRNILDRIEYISEKILLPVIKKLLENLNIKVKTND</sequence>
<dbReference type="PATRIC" id="fig|2209.72.peg.1771"/>
<organism evidence="1 2">
    <name type="scientific">Methanosarcina mazei</name>
    <name type="common">Methanosarcina frisia</name>
    <dbReference type="NCBI Taxonomy" id="2209"/>
    <lineage>
        <taxon>Archaea</taxon>
        <taxon>Methanobacteriati</taxon>
        <taxon>Methanobacteriota</taxon>
        <taxon>Stenosarchaea group</taxon>
        <taxon>Methanomicrobia</taxon>
        <taxon>Methanosarcinales</taxon>
        <taxon>Methanosarcinaceae</taxon>
        <taxon>Methanosarcina</taxon>
    </lineage>
</organism>
<evidence type="ECO:0000313" key="2">
    <source>
        <dbReference type="Proteomes" id="UP000034817"/>
    </source>
</evidence>
<dbReference type="EMBL" id="JJPP01000022">
    <property type="protein sequence ID" value="KKG83061.1"/>
    <property type="molecule type" value="Genomic_DNA"/>
</dbReference>
<gene>
    <name evidence="1" type="ORF">DU55_08155</name>
</gene>
<proteinExistence type="predicted"/>
<evidence type="ECO:0000313" key="1">
    <source>
        <dbReference type="EMBL" id="KKG83061.1"/>
    </source>
</evidence>
<dbReference type="RefSeq" id="WP_048049860.1">
    <property type="nucleotide sequence ID" value="NZ_JJPP01000022.1"/>
</dbReference>
<accession>A0A0F8I2A4</accession>
<dbReference type="Proteomes" id="UP000034817">
    <property type="component" value="Unassembled WGS sequence"/>
</dbReference>
<dbReference type="AlphaFoldDB" id="A0A0F8I2A4"/>
<name>A0A0F8I2A4_METMZ</name>
<protein>
    <submittedName>
        <fullName evidence="1">Uncharacterized protein</fullName>
    </submittedName>
</protein>